<keyword evidence="1" id="KW-0472">Membrane</keyword>
<evidence type="ECO:0000313" key="4">
    <source>
        <dbReference type="Proteomes" id="UP000546584"/>
    </source>
</evidence>
<evidence type="ECO:0000313" key="2">
    <source>
        <dbReference type="EMBL" id="MDR0187812.1"/>
    </source>
</evidence>
<feature type="transmembrane region" description="Helical" evidence="1">
    <location>
        <begin position="12"/>
        <end position="32"/>
    </location>
</feature>
<keyword evidence="5" id="KW-1185">Reference proteome</keyword>
<accession>A0AAJ3H2Z4</accession>
<dbReference type="EMBL" id="JACAQR010000008">
    <property type="protein sequence ID" value="NWD41369.1"/>
    <property type="molecule type" value="Genomic_DNA"/>
</dbReference>
<evidence type="ECO:0000256" key="1">
    <source>
        <dbReference type="SAM" id="Phobius"/>
    </source>
</evidence>
<evidence type="ECO:0000313" key="5">
    <source>
        <dbReference type="Proteomes" id="UP001224477"/>
    </source>
</evidence>
<gene>
    <name evidence="3" type="ORF">HX826_05790</name>
    <name evidence="2" type="ORF">RCO22_02590</name>
</gene>
<name>A0AAJ3H2Z4_9PSED</name>
<dbReference type="EMBL" id="JAVGXC010000001">
    <property type="protein sequence ID" value="MDR0187812.1"/>
    <property type="molecule type" value="Genomic_DNA"/>
</dbReference>
<dbReference type="Proteomes" id="UP001224477">
    <property type="component" value="Unassembled WGS sequence"/>
</dbReference>
<organism evidence="3 4">
    <name type="scientific">Pseudomonas yamanorum</name>
    <dbReference type="NCBI Taxonomy" id="515393"/>
    <lineage>
        <taxon>Bacteria</taxon>
        <taxon>Pseudomonadati</taxon>
        <taxon>Pseudomonadota</taxon>
        <taxon>Gammaproteobacteria</taxon>
        <taxon>Pseudomonadales</taxon>
        <taxon>Pseudomonadaceae</taxon>
        <taxon>Pseudomonas</taxon>
    </lineage>
</organism>
<dbReference type="AlphaFoldDB" id="A0AAJ3H2Z4"/>
<keyword evidence="1" id="KW-0812">Transmembrane</keyword>
<sequence>MPSPKGTKWPLQAMLNTLLAVCLAYLVLGWLFSPGTPELDQVVLNHSLGNGSSIYGVRDSGGGATVGFSYRYYVHPDFSDERAILTGLVSKSPFLKTQEPSLEVMDDESGIHLTVRGRVYEYSSFALENLGKSDVRMKLEPVAVH</sequence>
<proteinExistence type="predicted"/>
<keyword evidence="1" id="KW-1133">Transmembrane helix</keyword>
<protein>
    <submittedName>
        <fullName evidence="3">Uncharacterized protein</fullName>
    </submittedName>
</protein>
<evidence type="ECO:0000313" key="3">
    <source>
        <dbReference type="EMBL" id="NWD41369.1"/>
    </source>
</evidence>
<reference evidence="2 5" key="2">
    <citation type="journal article" date="2023" name="Microbiol. Resour. Announc.">
        <title>Whole-genome sequence of Pseudomonas yamanorum OLsAu1 isolated from the edible ectomycorrhizal mushroom Lactarius sp. section Deliciosi.</title>
        <authorList>
            <person name="Ramirez-Mendoza R."/>
            <person name="Angeles-Argaiz R.E."/>
            <person name="Hernandez-Oaxaca D."/>
            <person name="Aguirre-Beltran L."/>
            <person name="Almaraz-Suarez J."/>
            <person name="Perez-Moreno J."/>
        </authorList>
    </citation>
    <scope>NUCLEOTIDE SEQUENCE [LARGE SCALE GENOMIC DNA]</scope>
    <source>
        <strain evidence="2 5">OLsAu1</strain>
    </source>
</reference>
<reference evidence="3 4" key="1">
    <citation type="submission" date="2020-04" db="EMBL/GenBank/DDBJ databases">
        <title>Molecular characterization of pseudomonads from Agaricus bisporus reveal novel blotch 2 pathogens in Western Europe.</title>
        <authorList>
            <person name="Taparia T."/>
            <person name="Krijger M."/>
            <person name="Haynes E."/>
            <person name="Elpinstone J.G."/>
            <person name="Noble R."/>
            <person name="Van Der Wolf J."/>
        </authorList>
    </citation>
    <scope>NUCLEOTIDE SEQUENCE [LARGE SCALE GENOMIC DNA]</scope>
    <source>
        <strain evidence="3 4">IPO3753</strain>
    </source>
</reference>
<dbReference type="RefSeq" id="WP_063026531.1">
    <property type="nucleotide sequence ID" value="NZ_CP012400.2"/>
</dbReference>
<comment type="caution">
    <text evidence="3">The sequence shown here is derived from an EMBL/GenBank/DDBJ whole genome shotgun (WGS) entry which is preliminary data.</text>
</comment>
<dbReference type="Proteomes" id="UP000546584">
    <property type="component" value="Unassembled WGS sequence"/>
</dbReference>